<name>A0A0G1XZY5_9BACT</name>
<dbReference type="GO" id="GO:0006412">
    <property type="term" value="P:translation"/>
    <property type="evidence" value="ECO:0007669"/>
    <property type="project" value="InterPro"/>
</dbReference>
<evidence type="ECO:0000259" key="5">
    <source>
        <dbReference type="Pfam" id="PF01386"/>
    </source>
</evidence>
<dbReference type="InterPro" id="IPR020930">
    <property type="entry name" value="Ribosomal_uL5_bac-type"/>
</dbReference>
<organism evidence="6 7">
    <name type="scientific">Candidatus Uhrbacteria bacterium GW2011_GWC2_53_7</name>
    <dbReference type="NCBI Taxonomy" id="1618986"/>
    <lineage>
        <taxon>Bacteria</taxon>
        <taxon>Candidatus Uhriibacteriota</taxon>
    </lineage>
</organism>
<keyword evidence="4" id="KW-0687">Ribonucleoprotein</keyword>
<proteinExistence type="predicted"/>
<keyword evidence="2" id="KW-0694">RNA-binding</keyword>
<dbReference type="InterPro" id="IPR020056">
    <property type="entry name" value="Rbsml_bL25/Gln-tRNA_synth_N"/>
</dbReference>
<accession>A0A0G1XZY5</accession>
<dbReference type="InterPro" id="IPR001021">
    <property type="entry name" value="Ribosomal_bL25_long"/>
</dbReference>
<keyword evidence="1" id="KW-0699">rRNA-binding</keyword>
<dbReference type="CDD" id="cd00495">
    <property type="entry name" value="Ribosomal_L25_TL5_CTC"/>
    <property type="match status" value="1"/>
</dbReference>
<dbReference type="Gene3D" id="2.40.240.10">
    <property type="entry name" value="Ribosomal Protein L25, Chain P"/>
    <property type="match status" value="1"/>
</dbReference>
<dbReference type="SUPFAM" id="SSF50715">
    <property type="entry name" value="Ribosomal protein L25-like"/>
    <property type="match status" value="1"/>
</dbReference>
<dbReference type="InterPro" id="IPR011035">
    <property type="entry name" value="Ribosomal_bL25/Gln-tRNA_synth"/>
</dbReference>
<reference evidence="6 7" key="1">
    <citation type="journal article" date="2015" name="Nature">
        <title>rRNA introns, odd ribosomes, and small enigmatic genomes across a large radiation of phyla.</title>
        <authorList>
            <person name="Brown C.T."/>
            <person name="Hug L.A."/>
            <person name="Thomas B.C."/>
            <person name="Sharon I."/>
            <person name="Castelle C.J."/>
            <person name="Singh A."/>
            <person name="Wilkins M.J."/>
            <person name="Williams K.H."/>
            <person name="Banfield J.F."/>
        </authorList>
    </citation>
    <scope>NUCLEOTIDE SEQUENCE [LARGE SCALE GENOMIC DNA]</scope>
</reference>
<dbReference type="InterPro" id="IPR029751">
    <property type="entry name" value="Ribosomal_L25_dom"/>
</dbReference>
<dbReference type="Proteomes" id="UP000033865">
    <property type="component" value="Unassembled WGS sequence"/>
</dbReference>
<dbReference type="PANTHER" id="PTHR33284">
    <property type="entry name" value="RIBOSOMAL PROTEIN L25/GLN-TRNA SYNTHETASE, ANTI-CODON-BINDING DOMAIN-CONTAINING PROTEIN"/>
    <property type="match status" value="1"/>
</dbReference>
<dbReference type="EMBL" id="LCRN01000024">
    <property type="protein sequence ID" value="KKW36460.1"/>
    <property type="molecule type" value="Genomic_DNA"/>
</dbReference>
<evidence type="ECO:0000313" key="7">
    <source>
        <dbReference type="Proteomes" id="UP000033865"/>
    </source>
</evidence>
<keyword evidence="3 6" id="KW-0689">Ribosomal protein</keyword>
<evidence type="ECO:0000313" key="6">
    <source>
        <dbReference type="EMBL" id="KKW36460.1"/>
    </source>
</evidence>
<evidence type="ECO:0000256" key="2">
    <source>
        <dbReference type="ARBA" id="ARBA00022884"/>
    </source>
</evidence>
<dbReference type="AlphaFoldDB" id="A0A0G1XZY5"/>
<gene>
    <name evidence="6" type="ORF">UY82_C0024G0009</name>
</gene>
<dbReference type="GO" id="GO:0003735">
    <property type="term" value="F:structural constituent of ribosome"/>
    <property type="evidence" value="ECO:0007669"/>
    <property type="project" value="InterPro"/>
</dbReference>
<dbReference type="GO" id="GO:0022625">
    <property type="term" value="C:cytosolic large ribosomal subunit"/>
    <property type="evidence" value="ECO:0007669"/>
    <property type="project" value="TreeGrafter"/>
</dbReference>
<evidence type="ECO:0000256" key="4">
    <source>
        <dbReference type="ARBA" id="ARBA00023274"/>
    </source>
</evidence>
<evidence type="ECO:0000256" key="1">
    <source>
        <dbReference type="ARBA" id="ARBA00022730"/>
    </source>
</evidence>
<evidence type="ECO:0000256" key="3">
    <source>
        <dbReference type="ARBA" id="ARBA00022980"/>
    </source>
</evidence>
<dbReference type="NCBIfam" id="TIGR00731">
    <property type="entry name" value="bL25_bact_ctc"/>
    <property type="match status" value="1"/>
</dbReference>
<dbReference type="PANTHER" id="PTHR33284:SF1">
    <property type="entry name" value="RIBOSOMAL PROTEIN L25_GLN-TRNA SYNTHETASE, ANTI-CODON-BINDING DOMAIN-CONTAINING PROTEIN"/>
    <property type="match status" value="1"/>
</dbReference>
<protein>
    <submittedName>
        <fullName evidence="6">50S ribosomal protein L25</fullName>
    </submittedName>
</protein>
<sequence>METHTLKAQPRTVTGRATKALRDLAQIPGVVYGNRRAPQNVTVDRVSFIRIFRETGNSGLVDLSLGEETVPVLIQDFQQHPISDFITHVDFLAVDLTREVEAVIRLALVGEAPAVCVLCQRLSYLTWTLISVHFLLLAT</sequence>
<feature type="domain" description="Large ribosomal subunit protein bL25 L25" evidence="5">
    <location>
        <begin position="6"/>
        <end position="91"/>
    </location>
</feature>
<dbReference type="Pfam" id="PF01386">
    <property type="entry name" value="Ribosomal_L25p"/>
    <property type="match status" value="1"/>
</dbReference>
<dbReference type="GO" id="GO:0008097">
    <property type="term" value="F:5S rRNA binding"/>
    <property type="evidence" value="ECO:0007669"/>
    <property type="project" value="InterPro"/>
</dbReference>
<comment type="caution">
    <text evidence="6">The sequence shown here is derived from an EMBL/GenBank/DDBJ whole genome shotgun (WGS) entry which is preliminary data.</text>
</comment>